<reference evidence="1 2" key="1">
    <citation type="submission" date="2015-10" db="EMBL/GenBank/DDBJ databases">
        <authorList>
            <person name="Gilbert D.G."/>
        </authorList>
    </citation>
    <scope>NUCLEOTIDE SEQUENCE [LARGE SCALE GENOMIC DNA]</scope>
    <source>
        <strain evidence="1">COMA1</strain>
    </source>
</reference>
<organism evidence="1 2">
    <name type="scientific">Candidatus Nitrospira nitrosa</name>
    <dbReference type="NCBI Taxonomy" id="1742972"/>
    <lineage>
        <taxon>Bacteria</taxon>
        <taxon>Pseudomonadati</taxon>
        <taxon>Nitrospirota</taxon>
        <taxon>Nitrospiria</taxon>
        <taxon>Nitrospirales</taxon>
        <taxon>Nitrospiraceae</taxon>
        <taxon>Nitrospira</taxon>
    </lineage>
</organism>
<protein>
    <recommendedName>
        <fullName evidence="3">Tautomerase enzyme</fullName>
    </recommendedName>
</protein>
<gene>
    <name evidence="1" type="ORF">COMA1_11563</name>
</gene>
<sequence>MPIQVIASEGVLSASAEQEIFTKLTDLLLELNGLSKSTFMKPNVIGEITIIPKGRTFSGGKPTAIVIFELKVPSIVLPTRDLQLAWIQRATEIVLEAASGTISKDRIWGNVTYAVDGLWGINGHAYTNSEIGAVLAGQAAPY</sequence>
<proteinExistence type="predicted"/>
<dbReference type="STRING" id="1742972.COMA1_11563"/>
<evidence type="ECO:0000313" key="1">
    <source>
        <dbReference type="EMBL" id="CUS34174.1"/>
    </source>
</evidence>
<evidence type="ECO:0000313" key="2">
    <source>
        <dbReference type="Proteomes" id="UP000199032"/>
    </source>
</evidence>
<name>A0A0S4LBL4_9BACT</name>
<dbReference type="Proteomes" id="UP000199032">
    <property type="component" value="Unassembled WGS sequence"/>
</dbReference>
<dbReference type="AlphaFoldDB" id="A0A0S4LBL4"/>
<dbReference type="OrthoDB" id="1438441at2"/>
<dbReference type="RefSeq" id="WP_090745995.1">
    <property type="nucleotide sequence ID" value="NZ_CZQA01000001.1"/>
</dbReference>
<keyword evidence="2" id="KW-1185">Reference proteome</keyword>
<evidence type="ECO:0008006" key="3">
    <source>
        <dbReference type="Google" id="ProtNLM"/>
    </source>
</evidence>
<dbReference type="EMBL" id="CZQA01000001">
    <property type="protein sequence ID" value="CUS34174.1"/>
    <property type="molecule type" value="Genomic_DNA"/>
</dbReference>
<accession>A0A0S4LBL4</accession>